<sequence>MPPSWFAYFLERLLFLASSWHGSFYTTKSSVLETIPWGNLRCNSSSLSEANSKAFSSRSFDFIASKIKEIFSSKPEWLWERDFDRCAYYPFLVWKLVVLVTLICLNSGRHFDLLYSLLSRYDIITVLPPAFVKILEKRGARPFGNLLADILEEIGDPLVCLRSGNIQREFLSHSVLEIDVDLIHSREDIFRILYQCDRNHEMENENPSDGNDSFSNFDHMGYTECPIESDGDIPDYFTERGRFRTETGEFDFGSFLQIFKNVSRVYMFSKGIYEDISFYNCKPQMKLDICICFLHCLRPIVKDAKWMGELKQLSFALSTSDADPDIQYSIIGDFFKKLAVTPDLKKFMIQGIFGMIIKHTPYSKRIKIEERQKSKQSGKNKGKKK</sequence>
<evidence type="ECO:0000256" key="1">
    <source>
        <dbReference type="SAM" id="SignalP"/>
    </source>
</evidence>
<dbReference type="InterPro" id="IPR039904">
    <property type="entry name" value="TRANK1"/>
</dbReference>
<proteinExistence type="predicted"/>
<evidence type="ECO:0000313" key="3">
    <source>
        <dbReference type="Proteomes" id="UP001177140"/>
    </source>
</evidence>
<accession>A0AA41VH49</accession>
<dbReference type="PANTHER" id="PTHR21529">
    <property type="entry name" value="MAMMARY TURMOR VIRUS RECEPTOR HOMOLOG 1, 2 MTVR1, 2"/>
    <property type="match status" value="1"/>
</dbReference>
<dbReference type="PANTHER" id="PTHR21529:SF4">
    <property type="entry name" value="TPR AND ANKYRIN REPEAT-CONTAINING PROTEIN 1"/>
    <property type="match status" value="1"/>
</dbReference>
<organism evidence="2 3">
    <name type="scientific">Papaver nudicaule</name>
    <name type="common">Iceland poppy</name>
    <dbReference type="NCBI Taxonomy" id="74823"/>
    <lineage>
        <taxon>Eukaryota</taxon>
        <taxon>Viridiplantae</taxon>
        <taxon>Streptophyta</taxon>
        <taxon>Embryophyta</taxon>
        <taxon>Tracheophyta</taxon>
        <taxon>Spermatophyta</taxon>
        <taxon>Magnoliopsida</taxon>
        <taxon>Ranunculales</taxon>
        <taxon>Papaveraceae</taxon>
        <taxon>Papaveroideae</taxon>
        <taxon>Papaver</taxon>
    </lineage>
</organism>
<name>A0AA41VH49_PAPNU</name>
<comment type="caution">
    <text evidence="2">The sequence shown here is derived from an EMBL/GenBank/DDBJ whole genome shotgun (WGS) entry which is preliminary data.</text>
</comment>
<evidence type="ECO:0000313" key="2">
    <source>
        <dbReference type="EMBL" id="MCL7041110.1"/>
    </source>
</evidence>
<keyword evidence="1" id="KW-0732">Signal</keyword>
<dbReference type="EMBL" id="JAJJMA010220182">
    <property type="protein sequence ID" value="MCL7041110.1"/>
    <property type="molecule type" value="Genomic_DNA"/>
</dbReference>
<feature type="chain" id="PRO_5041439661" evidence="1">
    <location>
        <begin position="23"/>
        <end position="385"/>
    </location>
</feature>
<dbReference type="AlphaFoldDB" id="A0AA41VH49"/>
<reference evidence="2" key="1">
    <citation type="submission" date="2022-03" db="EMBL/GenBank/DDBJ databases">
        <title>A functionally conserved STORR gene fusion in Papaver species that diverged 16.8 million years ago.</title>
        <authorList>
            <person name="Catania T."/>
        </authorList>
    </citation>
    <scope>NUCLEOTIDE SEQUENCE</scope>
    <source>
        <strain evidence="2">S-191538</strain>
    </source>
</reference>
<gene>
    <name evidence="2" type="ORF">MKW94_024616</name>
</gene>
<feature type="signal peptide" evidence="1">
    <location>
        <begin position="1"/>
        <end position="22"/>
    </location>
</feature>
<dbReference type="Proteomes" id="UP001177140">
    <property type="component" value="Unassembled WGS sequence"/>
</dbReference>
<protein>
    <submittedName>
        <fullName evidence="2">Uncharacterized protein</fullName>
    </submittedName>
</protein>
<keyword evidence="3" id="KW-1185">Reference proteome</keyword>